<dbReference type="InterPro" id="IPR040079">
    <property type="entry name" value="Glutathione_S-Trfase"/>
</dbReference>
<dbReference type="EMBL" id="JAGRRH010000019">
    <property type="protein sequence ID" value="KAG7349396.1"/>
    <property type="molecule type" value="Genomic_DNA"/>
</dbReference>
<reference evidence="2" key="2">
    <citation type="submission" date="2021-04" db="EMBL/GenBank/DDBJ databases">
        <authorList>
            <person name="Podell S."/>
        </authorList>
    </citation>
    <scope>NUCLEOTIDE SEQUENCE</scope>
    <source>
        <strain evidence="2">Hildebrandi</strain>
    </source>
</reference>
<dbReference type="GO" id="GO:0016301">
    <property type="term" value="F:kinase activity"/>
    <property type="evidence" value="ECO:0007669"/>
    <property type="project" value="UniProtKB-KW"/>
</dbReference>
<name>A0A9K3KTS5_9STRA</name>
<keyword evidence="2" id="KW-0808">Transferase</keyword>
<dbReference type="Proteomes" id="UP000693970">
    <property type="component" value="Unassembled WGS sequence"/>
</dbReference>
<dbReference type="GO" id="GO:0005737">
    <property type="term" value="C:cytoplasm"/>
    <property type="evidence" value="ECO:0007669"/>
    <property type="project" value="TreeGrafter"/>
</dbReference>
<evidence type="ECO:0000259" key="1">
    <source>
        <dbReference type="PROSITE" id="PS50405"/>
    </source>
</evidence>
<protein>
    <submittedName>
        <fullName evidence="2">Serine-threonine protein kinase 19</fullName>
    </submittedName>
</protein>
<dbReference type="InterPro" id="IPR010987">
    <property type="entry name" value="Glutathione-S-Trfase_C-like"/>
</dbReference>
<dbReference type="SFLD" id="SFLDG01148">
    <property type="entry name" value="Xi_(cytGST)"/>
    <property type="match status" value="1"/>
</dbReference>
<keyword evidence="3" id="KW-1185">Reference proteome</keyword>
<comment type="caution">
    <text evidence="2">The sequence shown here is derived from an EMBL/GenBank/DDBJ whole genome shotgun (WGS) entry which is preliminary data.</text>
</comment>
<dbReference type="SFLD" id="SFLDS00019">
    <property type="entry name" value="Glutathione_Transferase_(cytos"/>
    <property type="match status" value="1"/>
</dbReference>
<gene>
    <name evidence="2" type="ORF">IV203_011993</name>
</gene>
<dbReference type="AlphaFoldDB" id="A0A9K3KTS5"/>
<dbReference type="CDD" id="cd03190">
    <property type="entry name" value="GST_C_Omega_like"/>
    <property type="match status" value="1"/>
</dbReference>
<dbReference type="InterPro" id="IPR004045">
    <property type="entry name" value="Glutathione_S-Trfase_N"/>
</dbReference>
<dbReference type="SFLD" id="SFLDG01206">
    <property type="entry name" value="Xi.1"/>
    <property type="match status" value="1"/>
</dbReference>
<organism evidence="2 3">
    <name type="scientific">Nitzschia inconspicua</name>
    <dbReference type="NCBI Taxonomy" id="303405"/>
    <lineage>
        <taxon>Eukaryota</taxon>
        <taxon>Sar</taxon>
        <taxon>Stramenopiles</taxon>
        <taxon>Ochrophyta</taxon>
        <taxon>Bacillariophyta</taxon>
        <taxon>Bacillariophyceae</taxon>
        <taxon>Bacillariophycidae</taxon>
        <taxon>Bacillariales</taxon>
        <taxon>Bacillariaceae</taxon>
        <taxon>Nitzschia</taxon>
    </lineage>
</organism>
<proteinExistence type="predicted"/>
<dbReference type="PANTHER" id="PTHR32419:SF6">
    <property type="entry name" value="GLUTATHIONE S-TRANSFERASE OMEGA-LIKE 1-RELATED"/>
    <property type="match status" value="1"/>
</dbReference>
<dbReference type="Pfam" id="PF13410">
    <property type="entry name" value="GST_C_2"/>
    <property type="match status" value="1"/>
</dbReference>
<dbReference type="Pfam" id="PF13409">
    <property type="entry name" value="GST_N_2"/>
    <property type="match status" value="1"/>
</dbReference>
<dbReference type="InterPro" id="IPR047047">
    <property type="entry name" value="GST_Omega-like_C"/>
</dbReference>
<evidence type="ECO:0000313" key="2">
    <source>
        <dbReference type="EMBL" id="KAG7349396.1"/>
    </source>
</evidence>
<keyword evidence="2" id="KW-0418">Kinase</keyword>
<dbReference type="PIRSF" id="PIRSF015753">
    <property type="entry name" value="GST"/>
    <property type="match status" value="1"/>
</dbReference>
<dbReference type="OrthoDB" id="2309723at2759"/>
<accession>A0A9K3KTS5</accession>
<dbReference type="GO" id="GO:0004364">
    <property type="term" value="F:glutathione transferase activity"/>
    <property type="evidence" value="ECO:0007669"/>
    <property type="project" value="InterPro"/>
</dbReference>
<feature type="domain" description="GST C-terminal" evidence="1">
    <location>
        <begin position="183"/>
        <end position="311"/>
    </location>
</feature>
<sequence>MVARTALDEMGDDGSFKRKDAAWRNWISGEEDAKFKPEASRYHLFVAYACPWATRTLMTRAVKGLEDVIDVTVVMPVWKKTKPEDPDDKHTGWVFADPNGEPYRNTIGLGGPFPASLPGNEPDPFYNSYSVRELYERAGDTDGKYTVPVLWDKKTNTIVSNESADIIKMLNREFNAFAKNPDLELEPEDLRETMEEVDSWIYPNINNGVYRCGFAKSQEAYDKAIEDLTEAFDRLENILSERRYIAGDKFTLSDIRLFVTLVRYDEVYHVYFKTNTRSITETPVLLNYVREIYQMPGVKETVNMEQIKMHYYCSHPDLNKFSVIPKGNNFEGLLKMPHNRDQIMMLSQKSLVGSWSVREEKKDSH</sequence>
<dbReference type="InterPro" id="IPR016639">
    <property type="entry name" value="GST_Omega/GSH"/>
</dbReference>
<dbReference type="PANTHER" id="PTHR32419">
    <property type="entry name" value="GLUTATHIONYL-HYDROQUINONE REDUCTASE"/>
    <property type="match status" value="1"/>
</dbReference>
<reference evidence="2" key="1">
    <citation type="journal article" date="2021" name="Sci. Rep.">
        <title>Diploid genomic architecture of Nitzschia inconspicua, an elite biomass production diatom.</title>
        <authorList>
            <person name="Oliver A."/>
            <person name="Podell S."/>
            <person name="Pinowska A."/>
            <person name="Traller J.C."/>
            <person name="Smith S.R."/>
            <person name="McClure R."/>
            <person name="Beliaev A."/>
            <person name="Bohutskyi P."/>
            <person name="Hill E.A."/>
            <person name="Rabines A."/>
            <person name="Zheng H."/>
            <person name="Allen L.Z."/>
            <person name="Kuo A."/>
            <person name="Grigoriev I.V."/>
            <person name="Allen A.E."/>
            <person name="Hazlebeck D."/>
            <person name="Allen E.E."/>
        </authorList>
    </citation>
    <scope>NUCLEOTIDE SEQUENCE</scope>
    <source>
        <strain evidence="2">Hildebrandi</strain>
    </source>
</reference>
<evidence type="ECO:0000313" key="3">
    <source>
        <dbReference type="Proteomes" id="UP000693970"/>
    </source>
</evidence>
<dbReference type="PROSITE" id="PS50405">
    <property type="entry name" value="GST_CTER"/>
    <property type="match status" value="1"/>
</dbReference>